<feature type="transmembrane region" description="Helical" evidence="1">
    <location>
        <begin position="20"/>
        <end position="39"/>
    </location>
</feature>
<feature type="transmembrane region" description="Helical" evidence="1">
    <location>
        <begin position="69"/>
        <end position="92"/>
    </location>
</feature>
<reference evidence="2" key="1">
    <citation type="submission" date="2023-05" db="EMBL/GenBank/DDBJ databases">
        <title>Nepenthes gracilis genome sequencing.</title>
        <authorList>
            <person name="Fukushima K."/>
        </authorList>
    </citation>
    <scope>NUCLEOTIDE SEQUENCE</scope>
    <source>
        <strain evidence="2">SING2019-196</strain>
    </source>
</reference>
<protein>
    <submittedName>
        <fullName evidence="2">Uncharacterized protein</fullName>
    </submittedName>
</protein>
<dbReference type="EMBL" id="BSYO01000033">
    <property type="protein sequence ID" value="GMH27873.1"/>
    <property type="molecule type" value="Genomic_DNA"/>
</dbReference>
<comment type="caution">
    <text evidence="2">The sequence shown here is derived from an EMBL/GenBank/DDBJ whole genome shotgun (WGS) entry which is preliminary data.</text>
</comment>
<keyword evidence="1" id="KW-0812">Transmembrane</keyword>
<evidence type="ECO:0000256" key="1">
    <source>
        <dbReference type="SAM" id="Phobius"/>
    </source>
</evidence>
<keyword evidence="1" id="KW-0472">Membrane</keyword>
<dbReference type="Proteomes" id="UP001279734">
    <property type="component" value="Unassembled WGS sequence"/>
</dbReference>
<dbReference type="AlphaFoldDB" id="A0AAD3TCZ6"/>
<keyword evidence="3" id="KW-1185">Reference proteome</keyword>
<keyword evidence="1" id="KW-1133">Transmembrane helix</keyword>
<organism evidence="2 3">
    <name type="scientific">Nepenthes gracilis</name>
    <name type="common">Slender pitcher plant</name>
    <dbReference type="NCBI Taxonomy" id="150966"/>
    <lineage>
        <taxon>Eukaryota</taxon>
        <taxon>Viridiplantae</taxon>
        <taxon>Streptophyta</taxon>
        <taxon>Embryophyta</taxon>
        <taxon>Tracheophyta</taxon>
        <taxon>Spermatophyta</taxon>
        <taxon>Magnoliopsida</taxon>
        <taxon>eudicotyledons</taxon>
        <taxon>Gunneridae</taxon>
        <taxon>Pentapetalae</taxon>
        <taxon>Caryophyllales</taxon>
        <taxon>Nepenthaceae</taxon>
        <taxon>Nepenthes</taxon>
    </lineage>
</organism>
<gene>
    <name evidence="2" type="ORF">Nepgr_029716</name>
</gene>
<proteinExistence type="predicted"/>
<evidence type="ECO:0000313" key="2">
    <source>
        <dbReference type="EMBL" id="GMH27873.1"/>
    </source>
</evidence>
<evidence type="ECO:0000313" key="3">
    <source>
        <dbReference type="Proteomes" id="UP001279734"/>
    </source>
</evidence>
<sequence length="142" mass="15461">MGTNRDLKRPRWLSVQDELIRYVDLVCSQICGAIVLLLLQSCWIEFVPGGSTVGGVEFAKLMLVEANAFTWQIALAVMHIAAHAAVQSVAAVGKKQLGRRNLLQVPSALLCVKWLVDVVGASMMKHWISFCDAGFLAVPLAV</sequence>
<accession>A0AAD3TCZ6</accession>
<name>A0AAD3TCZ6_NEPGR</name>